<evidence type="ECO:0000313" key="2">
    <source>
        <dbReference type="EMBL" id="ABK21057.1"/>
    </source>
</evidence>
<dbReference type="PANTHER" id="PTHR36333">
    <property type="entry name" value="DIMETHYLALLYL, ADENOSINE TRNA METHYLTHIOTRANSFERASE"/>
    <property type="match status" value="1"/>
</dbReference>
<organism evidence="2">
    <name type="scientific">Picea sitchensis</name>
    <name type="common">Sitka spruce</name>
    <name type="synonym">Pinus sitchensis</name>
    <dbReference type="NCBI Taxonomy" id="3332"/>
    <lineage>
        <taxon>Eukaryota</taxon>
        <taxon>Viridiplantae</taxon>
        <taxon>Streptophyta</taxon>
        <taxon>Embryophyta</taxon>
        <taxon>Tracheophyta</taxon>
        <taxon>Spermatophyta</taxon>
        <taxon>Pinopsida</taxon>
        <taxon>Pinidae</taxon>
        <taxon>Conifers I</taxon>
        <taxon>Pinales</taxon>
        <taxon>Pinaceae</taxon>
        <taxon>Picea</taxon>
    </lineage>
</organism>
<protein>
    <submittedName>
        <fullName evidence="2">Uncharacterized protein</fullName>
    </submittedName>
</protein>
<reference evidence="2" key="1">
    <citation type="journal article" date="2008" name="BMC Genomics">
        <title>A conifer genomics resource of 200,000 spruce (Picea spp.) ESTs and 6,464 high-quality, sequence-finished full-length cDNAs for Sitka spruce (Picea sitchensis).</title>
        <authorList>
            <person name="Ralph S.G."/>
            <person name="Chun H.J."/>
            <person name="Kolosova N."/>
            <person name="Cooper D."/>
            <person name="Oddy C."/>
            <person name="Ritland C.E."/>
            <person name="Kirkpatrick R."/>
            <person name="Moore R."/>
            <person name="Barber S."/>
            <person name="Holt R.A."/>
            <person name="Jones S.J."/>
            <person name="Marra M.A."/>
            <person name="Douglas C.J."/>
            <person name="Ritland K."/>
            <person name="Bohlmann J."/>
        </authorList>
    </citation>
    <scope>NUCLEOTIDE SEQUENCE</scope>
    <source>
        <tissue evidence="2">Green portion of the leader tissue</tissue>
    </source>
</reference>
<sequence>MAYLCFPKLLTCQKSTCTASSIPLPLGMPKSHSPNFGALSFNTSTLRSSVSCCVGWDPEGILGPPSGGHIARREFQKRFKEDDEQRDALQHQLRQERDRRRAAREARVVPDTAADLVEYFLETEAPEIEYEIARCRPRLNQDFLEYLQAEMATLRFALSRTKEMDDRLVELEALHKVLTEGIEAYDRMAVDIIGAKDRLAKILASKDKKATLLEMVERNELDRSLLALLDENIVAAQAASQEQAVLFMEKIRAAILKYLTI</sequence>
<name>A9NK96_PICSI</name>
<feature type="region of interest" description="Disordered" evidence="1">
    <location>
        <begin position="81"/>
        <end position="100"/>
    </location>
</feature>
<proteinExistence type="evidence at transcript level"/>
<dbReference type="PANTHER" id="PTHR36333:SF1">
    <property type="entry name" value="DIMETHYLALLYL, ADENOSINE TRNA METHYLTHIOTRANSFERASE"/>
    <property type="match status" value="1"/>
</dbReference>
<dbReference type="GO" id="GO:0009570">
    <property type="term" value="C:chloroplast stroma"/>
    <property type="evidence" value="ECO:0007669"/>
    <property type="project" value="TreeGrafter"/>
</dbReference>
<accession>A9NK96</accession>
<dbReference type="EMBL" id="EF081670">
    <property type="protein sequence ID" value="ABK21057.1"/>
    <property type="molecule type" value="mRNA"/>
</dbReference>
<evidence type="ECO:0000256" key="1">
    <source>
        <dbReference type="SAM" id="MobiDB-lite"/>
    </source>
</evidence>
<dbReference type="AlphaFoldDB" id="A9NK96"/>